<reference evidence="1" key="1">
    <citation type="submission" date="2021-03" db="EMBL/GenBank/DDBJ databases">
        <title>Evolutionary priming and transition to the ectomycorrhizal habit in an iconic lineage of mushroom-forming fungi: is preadaptation a requirement?</title>
        <authorList>
            <consortium name="DOE Joint Genome Institute"/>
            <person name="Looney B.P."/>
            <person name="Miyauchi S."/>
            <person name="Morin E."/>
            <person name="Drula E."/>
            <person name="Courty P.E."/>
            <person name="Chicoki N."/>
            <person name="Fauchery L."/>
            <person name="Kohler A."/>
            <person name="Kuo A."/>
            <person name="LaButti K."/>
            <person name="Pangilinan J."/>
            <person name="Lipzen A."/>
            <person name="Riley R."/>
            <person name="Andreopoulos W."/>
            <person name="He G."/>
            <person name="Johnson J."/>
            <person name="Barry K.W."/>
            <person name="Grigoriev I.V."/>
            <person name="Nagy L."/>
            <person name="Hibbett D."/>
            <person name="Henrissat B."/>
            <person name="Matheny P.B."/>
            <person name="Labbe J."/>
            <person name="Martin A.F."/>
        </authorList>
    </citation>
    <scope>NUCLEOTIDE SEQUENCE</scope>
    <source>
        <strain evidence="1">BPL698</strain>
    </source>
</reference>
<sequence>MARAWEARDRAEAQPFQQRIDRLGEERDEAFKELTTLRQEFDGVLRELQGVQQDLDRLREAVDPAPTSASSSSRQQDIPEFLATQWMSVKQFGDAGISCRKGPFTREEVGQVHAALGTYKKENDLDDEQLDDLIYSSQPTNGFWSRIARAVPQRGVKSVFYHVRRARDPLAKAGKWGAAEDEQLRSAHRPTVATGFAHTQYQGIRRRDLLTLHLYGKGAWSSEEEGQLHHAIEELAREGKSDMSARGFWVSISKAMGSDPGHQSSVKANGL</sequence>
<proteinExistence type="predicted"/>
<name>A0ACC0U1I9_9AGAM</name>
<gene>
    <name evidence="1" type="ORF">F5148DRAFT_1151097</name>
</gene>
<accession>A0ACC0U1I9</accession>
<protein>
    <submittedName>
        <fullName evidence="1">Uncharacterized protein</fullName>
    </submittedName>
</protein>
<dbReference type="EMBL" id="JAGFNK010000215">
    <property type="protein sequence ID" value="KAI9458046.1"/>
    <property type="molecule type" value="Genomic_DNA"/>
</dbReference>
<organism evidence="1 2">
    <name type="scientific">Russula earlei</name>
    <dbReference type="NCBI Taxonomy" id="71964"/>
    <lineage>
        <taxon>Eukaryota</taxon>
        <taxon>Fungi</taxon>
        <taxon>Dikarya</taxon>
        <taxon>Basidiomycota</taxon>
        <taxon>Agaricomycotina</taxon>
        <taxon>Agaricomycetes</taxon>
        <taxon>Russulales</taxon>
        <taxon>Russulaceae</taxon>
        <taxon>Russula</taxon>
    </lineage>
</organism>
<evidence type="ECO:0000313" key="1">
    <source>
        <dbReference type="EMBL" id="KAI9458046.1"/>
    </source>
</evidence>
<keyword evidence="2" id="KW-1185">Reference proteome</keyword>
<evidence type="ECO:0000313" key="2">
    <source>
        <dbReference type="Proteomes" id="UP001207468"/>
    </source>
</evidence>
<dbReference type="Proteomes" id="UP001207468">
    <property type="component" value="Unassembled WGS sequence"/>
</dbReference>
<comment type="caution">
    <text evidence="1">The sequence shown here is derived from an EMBL/GenBank/DDBJ whole genome shotgun (WGS) entry which is preliminary data.</text>
</comment>